<dbReference type="SUPFAM" id="SSF53335">
    <property type="entry name" value="S-adenosyl-L-methionine-dependent methyltransferases"/>
    <property type="match status" value="1"/>
</dbReference>
<dbReference type="InterPro" id="IPR017972">
    <property type="entry name" value="Cyt_P450_CS"/>
</dbReference>
<keyword evidence="7" id="KW-0408">Iron</keyword>
<comment type="similarity">
    <text evidence="1">Belongs to the cytochrome P450 family.</text>
</comment>
<evidence type="ECO:0000256" key="8">
    <source>
        <dbReference type="SAM" id="MobiDB-lite"/>
    </source>
</evidence>
<dbReference type="Pfam" id="PF00891">
    <property type="entry name" value="Methyltransf_2"/>
    <property type="match status" value="1"/>
</dbReference>
<organism evidence="10 11">
    <name type="scientific">Monosporascus cannonballus</name>
    <dbReference type="NCBI Taxonomy" id="155416"/>
    <lineage>
        <taxon>Eukaryota</taxon>
        <taxon>Fungi</taxon>
        <taxon>Dikarya</taxon>
        <taxon>Ascomycota</taxon>
        <taxon>Pezizomycotina</taxon>
        <taxon>Sordariomycetes</taxon>
        <taxon>Xylariomycetidae</taxon>
        <taxon>Xylariales</taxon>
        <taxon>Xylariales incertae sedis</taxon>
        <taxon>Monosporascus</taxon>
    </lineage>
</organism>
<dbReference type="InterPro" id="IPR050364">
    <property type="entry name" value="Cytochrome_P450_fung"/>
</dbReference>
<reference evidence="10 11" key="1">
    <citation type="submission" date="2018-06" db="EMBL/GenBank/DDBJ databases">
        <title>Complete Genomes of Monosporascus.</title>
        <authorList>
            <person name="Robinson A.J."/>
            <person name="Natvig D.O."/>
        </authorList>
    </citation>
    <scope>NUCLEOTIDE SEQUENCE [LARGE SCALE GENOMIC DNA]</scope>
    <source>
        <strain evidence="10 11">CBS 609.92</strain>
    </source>
</reference>
<dbReference type="PROSITE" id="PS51683">
    <property type="entry name" value="SAM_OMT_II"/>
    <property type="match status" value="1"/>
</dbReference>
<evidence type="ECO:0000256" key="7">
    <source>
        <dbReference type="ARBA" id="ARBA00023004"/>
    </source>
</evidence>
<dbReference type="PRINTS" id="PR00463">
    <property type="entry name" value="EP450I"/>
</dbReference>
<evidence type="ECO:0000256" key="3">
    <source>
        <dbReference type="ARBA" id="ARBA00022679"/>
    </source>
</evidence>
<evidence type="ECO:0000256" key="4">
    <source>
        <dbReference type="ARBA" id="ARBA00022691"/>
    </source>
</evidence>
<evidence type="ECO:0000256" key="1">
    <source>
        <dbReference type="ARBA" id="ARBA00010617"/>
    </source>
</evidence>
<dbReference type="EMBL" id="QJNS01000010">
    <property type="protein sequence ID" value="RYO94428.1"/>
    <property type="molecule type" value="Genomic_DNA"/>
</dbReference>
<feature type="compositionally biased region" description="Polar residues" evidence="8">
    <location>
        <begin position="571"/>
        <end position="580"/>
    </location>
</feature>
<feature type="region of interest" description="Disordered" evidence="8">
    <location>
        <begin position="566"/>
        <end position="605"/>
    </location>
</feature>
<dbReference type="InterPro" id="IPR001128">
    <property type="entry name" value="Cyt_P450"/>
</dbReference>
<dbReference type="InterPro" id="IPR002401">
    <property type="entry name" value="Cyt_P450_E_grp-I"/>
</dbReference>
<dbReference type="Proteomes" id="UP000294003">
    <property type="component" value="Unassembled WGS sequence"/>
</dbReference>
<evidence type="ECO:0000313" key="10">
    <source>
        <dbReference type="EMBL" id="RYO94428.1"/>
    </source>
</evidence>
<accession>A0ABY0HLX8</accession>
<dbReference type="InterPro" id="IPR029063">
    <property type="entry name" value="SAM-dependent_MTases_sf"/>
</dbReference>
<keyword evidence="3" id="KW-0808">Transferase</keyword>
<keyword evidence="5" id="KW-0479">Metal-binding</keyword>
<proteinExistence type="inferred from homology"/>
<dbReference type="InterPro" id="IPR016461">
    <property type="entry name" value="COMT-like"/>
</dbReference>
<dbReference type="Pfam" id="PF00067">
    <property type="entry name" value="p450"/>
    <property type="match status" value="1"/>
</dbReference>
<evidence type="ECO:0000256" key="2">
    <source>
        <dbReference type="ARBA" id="ARBA00022603"/>
    </source>
</evidence>
<keyword evidence="4" id="KW-0949">S-adenosyl-L-methionine</keyword>
<evidence type="ECO:0000256" key="5">
    <source>
        <dbReference type="ARBA" id="ARBA00022723"/>
    </source>
</evidence>
<evidence type="ECO:0000259" key="9">
    <source>
        <dbReference type="Pfam" id="PF00891"/>
    </source>
</evidence>
<dbReference type="SUPFAM" id="SSF48264">
    <property type="entry name" value="Cytochrome P450"/>
    <property type="match status" value="1"/>
</dbReference>
<protein>
    <recommendedName>
        <fullName evidence="9">O-methyltransferase C-terminal domain-containing protein</fullName>
    </recommendedName>
</protein>
<sequence length="1064" mass="117862">MPVTVQPTFSSPSFILAASFSLFFAPDGDVLVWGRSGLPPNARDVLGKWAREYGELFRLRIGWYDWVVVNSPEAFKEIFDKQSISTSSKIPAPIGHDVVTGGLRMFTMSYGPHWRAHRTVMHRLLAPKPTLQFVPSQEFEVKQFLYQLAFDNEDQGAFFGHVRRMSFSIVTTSTYGRRIESNDHPDLSNAGEASALLGRITRPGVFIEDDIPLLAMLPKFLQPSRRQAKKYADIILRGKMRSWNQLKTEIDAGIAAPSFGRDLAESDYKSQGLTDEDAAWITGGLVEAGAEITAVVIQNLILYLAATPDAQKKAHAELDRVVGKSRAPNFADLQSLPYVRACVKEILRLCPVPTWAVKHFSDAEVTYKHHRIPKGTVLLANTTAMHWDPERYPEPHVFRPERYLGHTKYSAEYATMSDPLKRDHFTFGGGRRLCPASTLAENTLDITVANMLWAFELLPPTTRDADGKEVEGSIDTSDNAFQASAFRGPKPFRTRFVLRSQEQGEIVRTQWETARATGYKLRGQTVNAQGVEKHFRCNWRKSLEGYRDRCPLRICTTPEPTWNHLSRHAFKTTTQSRSSHPPSPKAPLSRTHSRLTSSGATNEETLHTPLQALAARITTHADALAAAAAELSHPPRLLSPSPANPSRLLPANAPASARAEQVALRDALAEASILAMDATEFVPDLAVRNNQFASVRWLCHFDIPKFLPLEAEDKNGARDGAANGSSAFPALPYSVVAEAAGVPEHQLRSIARMAMLVGFLSEPAADRLAHSPLSAAMVKQPGLLEWARFVTSTSAKMVPAMVEATERWGGDRSISKTAYAVAWQTDLPLFEHVAADPDLQARYAAYMRVMTQSEGMALGHLLEGWKAGWAALERRGAVLVDVGGSAGHASVTLARAYPGIKAVVQDRPEVVERAQNESASRLKNHGIKLAFQAHDFFKPQPARPRGFEDEGRGDVYLLRQILHDWGDEQSITILRHMAAALEGAGRDARLVVMDTVLPSPGEGSRTEEAMLRVRDLTMQQAHNAHERSEVEWKELLRRASPALKIKRVVQPFKSVMAVIEIAFE</sequence>
<dbReference type="Gene3D" id="3.40.50.150">
    <property type="entry name" value="Vaccinia Virus protein VP39"/>
    <property type="match status" value="1"/>
</dbReference>
<gene>
    <name evidence="10" type="ORF">DL762_000524</name>
</gene>
<feature type="domain" description="O-methyltransferase C-terminal" evidence="9">
    <location>
        <begin position="828"/>
        <end position="1039"/>
    </location>
</feature>
<dbReference type="InterPro" id="IPR036396">
    <property type="entry name" value="Cyt_P450_sf"/>
</dbReference>
<dbReference type="Gene3D" id="1.10.630.10">
    <property type="entry name" value="Cytochrome P450"/>
    <property type="match status" value="1"/>
</dbReference>
<dbReference type="InterPro" id="IPR001077">
    <property type="entry name" value="COMT_C"/>
</dbReference>
<name>A0ABY0HLX8_9PEZI</name>
<dbReference type="PANTHER" id="PTHR46300:SF11">
    <property type="entry name" value="OXIDOREDUCTASE, PUTATIVE-RELATED"/>
    <property type="match status" value="1"/>
</dbReference>
<keyword evidence="6" id="KW-0560">Oxidoreductase</keyword>
<evidence type="ECO:0000313" key="11">
    <source>
        <dbReference type="Proteomes" id="UP000294003"/>
    </source>
</evidence>
<dbReference type="PROSITE" id="PS00086">
    <property type="entry name" value="CYTOCHROME_P450"/>
    <property type="match status" value="1"/>
</dbReference>
<comment type="caution">
    <text evidence="10">The sequence shown here is derived from an EMBL/GenBank/DDBJ whole genome shotgun (WGS) entry which is preliminary data.</text>
</comment>
<keyword evidence="2" id="KW-0489">Methyltransferase</keyword>
<dbReference type="PANTHER" id="PTHR46300">
    <property type="entry name" value="P450, PUTATIVE (EUROFUNG)-RELATED-RELATED"/>
    <property type="match status" value="1"/>
</dbReference>
<feature type="compositionally biased region" description="Polar residues" evidence="8">
    <location>
        <begin position="594"/>
        <end position="603"/>
    </location>
</feature>
<dbReference type="CDD" id="cd11065">
    <property type="entry name" value="CYP64-like"/>
    <property type="match status" value="1"/>
</dbReference>
<evidence type="ECO:0000256" key="6">
    <source>
        <dbReference type="ARBA" id="ARBA00023002"/>
    </source>
</evidence>
<keyword evidence="11" id="KW-1185">Reference proteome</keyword>